<reference evidence="1 2" key="1">
    <citation type="submission" date="2019-12" db="EMBL/GenBank/DDBJ databases">
        <title>Paenibacillus sp. nov., an endophytic bacterium isolated from the stem of Dendrobium.</title>
        <authorList>
            <person name="Zhao R."/>
        </authorList>
    </citation>
    <scope>NUCLEOTIDE SEQUENCE [LARGE SCALE GENOMIC DNA]</scope>
    <source>
        <strain evidence="1 2">HJL G12</strain>
    </source>
</reference>
<keyword evidence="2" id="KW-1185">Reference proteome</keyword>
<dbReference type="InterPro" id="IPR015017">
    <property type="entry name" value="DUF1904"/>
</dbReference>
<name>A0A7X3LIB2_9BACL</name>
<dbReference type="Proteomes" id="UP000460318">
    <property type="component" value="Unassembled WGS sequence"/>
</dbReference>
<dbReference type="Pfam" id="PF08921">
    <property type="entry name" value="DUF1904"/>
    <property type="match status" value="1"/>
</dbReference>
<proteinExistence type="predicted"/>
<evidence type="ECO:0000313" key="2">
    <source>
        <dbReference type="Proteomes" id="UP000460318"/>
    </source>
</evidence>
<protein>
    <submittedName>
        <fullName evidence="1">DUF1904 family protein</fullName>
    </submittedName>
</protein>
<dbReference type="InterPro" id="IPR014347">
    <property type="entry name" value="Tautomerase/MIF_sf"/>
</dbReference>
<gene>
    <name evidence="1" type="ORF">GRF59_24665</name>
</gene>
<comment type="caution">
    <text evidence="1">The sequence shown here is derived from an EMBL/GenBank/DDBJ whole genome shotgun (WGS) entry which is preliminary data.</text>
</comment>
<dbReference type="Gene3D" id="3.30.429.10">
    <property type="entry name" value="Macrophage Migration Inhibitory Factor"/>
    <property type="match status" value="1"/>
</dbReference>
<dbReference type="RefSeq" id="WP_160500405.1">
    <property type="nucleotide sequence ID" value="NZ_WUBI01000005.1"/>
</dbReference>
<dbReference type="SUPFAM" id="SSF55331">
    <property type="entry name" value="Tautomerase/MIF"/>
    <property type="match status" value="1"/>
</dbReference>
<dbReference type="AlphaFoldDB" id="A0A7X3LIB2"/>
<organism evidence="1 2">
    <name type="scientific">Paenibacillus dendrobii</name>
    <dbReference type="NCBI Taxonomy" id="2691084"/>
    <lineage>
        <taxon>Bacteria</taxon>
        <taxon>Bacillati</taxon>
        <taxon>Bacillota</taxon>
        <taxon>Bacilli</taxon>
        <taxon>Bacillales</taxon>
        <taxon>Paenibacillaceae</taxon>
        <taxon>Paenibacillus</taxon>
    </lineage>
</organism>
<evidence type="ECO:0000313" key="1">
    <source>
        <dbReference type="EMBL" id="MWV46806.1"/>
    </source>
</evidence>
<sequence>MPFVRFTGFEKTVVETVAPAIIEELAAIANIPQEIVKIELLHVEKITNSPQSVEIFMFPREQEKHDAIAKMIDGHLQNQGFTRTHIFYVLLQPSLYYKEGLPLNEIPRKTVQEA</sequence>
<accession>A0A7X3LIB2</accession>
<dbReference type="EMBL" id="WUBI01000005">
    <property type="protein sequence ID" value="MWV46806.1"/>
    <property type="molecule type" value="Genomic_DNA"/>
</dbReference>